<reference evidence="1" key="1">
    <citation type="submission" date="2021-11" db="EMBL/GenBank/DDBJ databases">
        <authorList>
            <person name="Schell T."/>
        </authorList>
    </citation>
    <scope>NUCLEOTIDE SEQUENCE</scope>
    <source>
        <strain evidence="1">M5</strain>
    </source>
</reference>
<proteinExistence type="predicted"/>
<keyword evidence="2" id="KW-1185">Reference proteome</keyword>
<protein>
    <submittedName>
        <fullName evidence="1">Uncharacterized protein</fullName>
    </submittedName>
</protein>
<dbReference type="AlphaFoldDB" id="A0A8J2RPA0"/>
<evidence type="ECO:0000313" key="1">
    <source>
        <dbReference type="EMBL" id="CAH0106921.1"/>
    </source>
</evidence>
<name>A0A8J2RPA0_9CRUS</name>
<comment type="caution">
    <text evidence="1">The sequence shown here is derived from an EMBL/GenBank/DDBJ whole genome shotgun (WGS) entry which is preliminary data.</text>
</comment>
<organism evidence="1 2">
    <name type="scientific">Daphnia galeata</name>
    <dbReference type="NCBI Taxonomy" id="27404"/>
    <lineage>
        <taxon>Eukaryota</taxon>
        <taxon>Metazoa</taxon>
        <taxon>Ecdysozoa</taxon>
        <taxon>Arthropoda</taxon>
        <taxon>Crustacea</taxon>
        <taxon>Branchiopoda</taxon>
        <taxon>Diplostraca</taxon>
        <taxon>Cladocera</taxon>
        <taxon>Anomopoda</taxon>
        <taxon>Daphniidae</taxon>
        <taxon>Daphnia</taxon>
    </lineage>
</organism>
<gene>
    <name evidence="1" type="ORF">DGAL_LOCUS10089</name>
</gene>
<sequence length="82" mass="9375">MRRYIYPMNICEAKRFQQRLTPTVTKSYCSSWALAYVLTTVIESTPICETKIENSGQKDLRDVKAGQVCVALCLYQPLMHLG</sequence>
<evidence type="ECO:0000313" key="2">
    <source>
        <dbReference type="Proteomes" id="UP000789390"/>
    </source>
</evidence>
<dbReference type="Proteomes" id="UP000789390">
    <property type="component" value="Unassembled WGS sequence"/>
</dbReference>
<dbReference type="EMBL" id="CAKKLH010000241">
    <property type="protein sequence ID" value="CAH0106921.1"/>
    <property type="molecule type" value="Genomic_DNA"/>
</dbReference>
<accession>A0A8J2RPA0</accession>